<keyword evidence="4" id="KW-0132">Cell division</keyword>
<comment type="subcellular location">
    <subcellularLocation>
        <location evidence="1">Chromosome</location>
    </subcellularLocation>
</comment>
<accession>A0A7N0TSV2</accession>
<sequence length="1047" mass="116064">MVDVEDDDSLIRKIGKILDEARSSNAVHVRKLKDLAKLRSSSHLFFSAFSKALIPVFVFPKRTASVDRIVRLVAVFAATRDLNAPSLSNEFLEEFVRFLLVASSAASKTARLRSCQIISEIIMRLPDDAEVSDDLWDDVIECMKLRIHDKDSVIRSYAVRALSRFADDSESSDILELLLQALASEQIAGVRKALVLSLPAMIATSAAIIDCSLDVSESVRRAAYCALARKFPLQSISIKLRTIILQRGLADRSLAVRNDCLKLMRDEWLMKCCSGDPVKLLQYLDVETYDSVGESVMEALLEPEVVHLQGNKSIDCIFRITGTDGESYSSSIQLLGPEHALYWRTICQHLHKKAQEKGCDAAVTMGSEAVVYAAEASDNNDLLEKVLPATISDYVAVVEAHLAAGPDYHFASRQLLLLGGILDFSDATNRKVATIFVKELLFRPLEHEIDENGNKVILGDGISLGGDKNWSVAVSVLARKVHAAVGEYEDVVFGAMEELALPCRERAADFMQWMHCLALAELLLGDEKSFVWLQKKINGSAELLQSLLLPGAKHSHLDVQRAALRCLGLFGLLESRPSGDLVKQLRLSFVNGPLPISIVACKGLFDLAMWHSPHELNNAMGEDLTSQLASANRTLITTDSYDREEYSKLELLDLLYAGFDGDNWYSHEESIEDETLQTVLVEGFSKLLLLSENYPRLPSSLHPVLLVKLITLYFSDPPKGFHRLKQCLSVFFDHYPPLSAKHKKWISKAFIGVMRAMWPGIKGNASGSPLYISNMRKRAVQASHFILEMMQAPLYHGETKIADENGNIGSPKHKEESVCSFACEEEGLAIRIATEAASFPVKKSAAERSYVSALCKLLILLHQRSSEQIVIKCILKLMNRVLESVSAEKEIFKEVKQWCRDLKELDKHPEQTLLPEQFTAIFETLELDVNIDMEDLDNGPLSVPPTPAPFTTRQKRSKRKTRFDDDDDTSEEDDTIAASLAKDPLPPASAAQGGLGTNVRSGRASKTAALNKITSSSRATFKIDEDDGSEEGSDVTSEVDSDQFDSE</sequence>
<dbReference type="GO" id="GO:0051301">
    <property type="term" value="P:cell division"/>
    <property type="evidence" value="ECO:0007669"/>
    <property type="project" value="UniProtKB-KW"/>
</dbReference>
<feature type="compositionally biased region" description="Acidic residues" evidence="8">
    <location>
        <begin position="1024"/>
        <end position="1047"/>
    </location>
</feature>
<evidence type="ECO:0000256" key="8">
    <source>
        <dbReference type="SAM" id="MobiDB-lite"/>
    </source>
</evidence>
<dbReference type="OMA" id="FRATQIT"/>
<keyword evidence="6" id="KW-0226">DNA condensation</keyword>
<dbReference type="Proteomes" id="UP000594263">
    <property type="component" value="Unplaced"/>
</dbReference>
<proteinExistence type="inferred from homology"/>
<feature type="domain" description="Nuclear condensin complex subunit 3 C-terminal" evidence="9">
    <location>
        <begin position="516"/>
        <end position="862"/>
    </location>
</feature>
<keyword evidence="5" id="KW-0498">Mitosis</keyword>
<feature type="region of interest" description="Disordered" evidence="8">
    <location>
        <begin position="936"/>
        <end position="1047"/>
    </location>
</feature>
<evidence type="ECO:0000256" key="7">
    <source>
        <dbReference type="ARBA" id="ARBA00023306"/>
    </source>
</evidence>
<evidence type="ECO:0000256" key="4">
    <source>
        <dbReference type="ARBA" id="ARBA00022618"/>
    </source>
</evidence>
<reference evidence="10" key="1">
    <citation type="submission" date="2021-01" db="UniProtKB">
        <authorList>
            <consortium name="EnsemblPlants"/>
        </authorList>
    </citation>
    <scope>IDENTIFICATION</scope>
</reference>
<protein>
    <recommendedName>
        <fullName evidence="9">Nuclear condensin complex subunit 3 C-terminal domain-containing protein</fullName>
    </recommendedName>
</protein>
<comment type="similarity">
    <text evidence="2">Belongs to the CND3 (condensin subunit 3) family.</text>
</comment>
<dbReference type="InterPro" id="IPR025977">
    <property type="entry name" value="Cnd3_C"/>
</dbReference>
<organism evidence="10 11">
    <name type="scientific">Kalanchoe fedtschenkoi</name>
    <name type="common">Lavender scallops</name>
    <name type="synonym">South American air plant</name>
    <dbReference type="NCBI Taxonomy" id="63787"/>
    <lineage>
        <taxon>Eukaryota</taxon>
        <taxon>Viridiplantae</taxon>
        <taxon>Streptophyta</taxon>
        <taxon>Embryophyta</taxon>
        <taxon>Tracheophyta</taxon>
        <taxon>Spermatophyta</taxon>
        <taxon>Magnoliopsida</taxon>
        <taxon>eudicotyledons</taxon>
        <taxon>Gunneridae</taxon>
        <taxon>Pentapetalae</taxon>
        <taxon>Saxifragales</taxon>
        <taxon>Crassulaceae</taxon>
        <taxon>Kalanchoe</taxon>
    </lineage>
</organism>
<evidence type="ECO:0000313" key="10">
    <source>
        <dbReference type="EnsemblPlants" id="Kaladp0045s0179.1.v1.1"/>
    </source>
</evidence>
<dbReference type="GO" id="GO:0000793">
    <property type="term" value="C:condensed chromosome"/>
    <property type="evidence" value="ECO:0007669"/>
    <property type="project" value="TreeGrafter"/>
</dbReference>
<evidence type="ECO:0000313" key="11">
    <source>
        <dbReference type="Proteomes" id="UP000594263"/>
    </source>
</evidence>
<evidence type="ECO:0000256" key="1">
    <source>
        <dbReference type="ARBA" id="ARBA00004286"/>
    </source>
</evidence>
<keyword evidence="3" id="KW-0158">Chromosome</keyword>
<dbReference type="Gramene" id="Kaladp0045s0179.1.v1.1">
    <property type="protein sequence ID" value="Kaladp0045s0179.1.v1.1"/>
    <property type="gene ID" value="Kaladp0045s0179.v1.1"/>
</dbReference>
<dbReference type="InterPro" id="IPR016024">
    <property type="entry name" value="ARM-type_fold"/>
</dbReference>
<feature type="compositionally biased region" description="Acidic residues" evidence="8">
    <location>
        <begin position="964"/>
        <end position="975"/>
    </location>
</feature>
<dbReference type="InterPro" id="IPR011989">
    <property type="entry name" value="ARM-like"/>
</dbReference>
<evidence type="ECO:0000256" key="5">
    <source>
        <dbReference type="ARBA" id="ARBA00022776"/>
    </source>
</evidence>
<dbReference type="PANTHER" id="PTHR14418">
    <property type="entry name" value="CONDENSIN COMPLEX SUBUNIT 3-RELATED"/>
    <property type="match status" value="1"/>
</dbReference>
<dbReference type="PANTHER" id="PTHR14418:SF5">
    <property type="entry name" value="CONDENSIN COMPLEX SUBUNIT 3"/>
    <property type="match status" value="1"/>
</dbReference>
<keyword evidence="11" id="KW-1185">Reference proteome</keyword>
<evidence type="ECO:0000259" key="9">
    <source>
        <dbReference type="Pfam" id="PF12719"/>
    </source>
</evidence>
<dbReference type="GO" id="GO:0000796">
    <property type="term" value="C:condensin complex"/>
    <property type="evidence" value="ECO:0007669"/>
    <property type="project" value="InterPro"/>
</dbReference>
<evidence type="ECO:0000256" key="3">
    <source>
        <dbReference type="ARBA" id="ARBA00022454"/>
    </source>
</evidence>
<dbReference type="InterPro" id="IPR027165">
    <property type="entry name" value="CND3"/>
</dbReference>
<evidence type="ECO:0000256" key="2">
    <source>
        <dbReference type="ARBA" id="ARBA00006533"/>
    </source>
</evidence>
<keyword evidence="7" id="KW-0131">Cell cycle</keyword>
<dbReference type="EnsemblPlants" id="Kaladp0045s0179.1.v1.1">
    <property type="protein sequence ID" value="Kaladp0045s0179.1.v1.1"/>
    <property type="gene ID" value="Kaladp0045s0179.v1.1"/>
</dbReference>
<dbReference type="GO" id="GO:0007076">
    <property type="term" value="P:mitotic chromosome condensation"/>
    <property type="evidence" value="ECO:0007669"/>
    <property type="project" value="InterPro"/>
</dbReference>
<dbReference type="SUPFAM" id="SSF48371">
    <property type="entry name" value="ARM repeat"/>
    <property type="match status" value="1"/>
</dbReference>
<dbReference type="Pfam" id="PF12719">
    <property type="entry name" value="Cnd3"/>
    <property type="match status" value="1"/>
</dbReference>
<evidence type="ECO:0000256" key="6">
    <source>
        <dbReference type="ARBA" id="ARBA00023067"/>
    </source>
</evidence>
<dbReference type="AlphaFoldDB" id="A0A7N0TSV2"/>
<name>A0A7N0TSV2_KALFE</name>
<dbReference type="Gene3D" id="1.25.10.10">
    <property type="entry name" value="Leucine-rich Repeat Variant"/>
    <property type="match status" value="1"/>
</dbReference>